<evidence type="ECO:0000313" key="2">
    <source>
        <dbReference type="Proteomes" id="UP000234254"/>
    </source>
</evidence>
<dbReference type="Proteomes" id="UP000234254">
    <property type="component" value="Unassembled WGS sequence"/>
</dbReference>
<dbReference type="RefSeq" id="XP_024692022.1">
    <property type="nucleotide sequence ID" value="XM_024838960.1"/>
</dbReference>
<reference evidence="1" key="1">
    <citation type="submission" date="2016-12" db="EMBL/GenBank/DDBJ databases">
        <title>The genomes of Aspergillus section Nigri reveals drivers in fungal speciation.</title>
        <authorList>
            <consortium name="DOE Joint Genome Institute"/>
            <person name="Vesth T.C."/>
            <person name="Nybo J."/>
            <person name="Theobald S."/>
            <person name="Brandl J."/>
            <person name="Frisvad J.C."/>
            <person name="Nielsen K.F."/>
            <person name="Lyhne E.K."/>
            <person name="Kogle M.E."/>
            <person name="Kuo A."/>
            <person name="Riley R."/>
            <person name="Clum A."/>
            <person name="Nolan M."/>
            <person name="Lipzen A."/>
            <person name="Salamov A."/>
            <person name="Henrissat B."/>
            <person name="Wiebenga A."/>
            <person name="De vries R.P."/>
            <person name="Grigoriev I.V."/>
            <person name="Mortensen U.H."/>
            <person name="Andersen M.R."/>
            <person name="Baker S.E."/>
        </authorList>
    </citation>
    <scope>NUCLEOTIDE SEQUENCE</scope>
    <source>
        <strain evidence="1">IBT 28561</strain>
    </source>
</reference>
<dbReference type="GeneID" id="36546484"/>
<comment type="caution">
    <text evidence="1">The sequence shown here is derived from an EMBL/GenBank/DDBJ whole genome shotgun (WGS) entry which is preliminary data.</text>
</comment>
<gene>
    <name evidence="1" type="ORF">P168DRAFT_305703</name>
</gene>
<accession>A0A2I1D0P0</accession>
<dbReference type="VEuPathDB" id="FungiDB:P168DRAFT_305703"/>
<proteinExistence type="predicted"/>
<dbReference type="EMBL" id="MSFM01000008">
    <property type="protein sequence ID" value="PKY03428.1"/>
    <property type="molecule type" value="Genomic_DNA"/>
</dbReference>
<keyword evidence="2" id="KW-1185">Reference proteome</keyword>
<sequence>MPPPSLGLFGKLPSETRLMIWESVIGHSFNLTTLLRTSRGIYEDLAERMYDKWDVYIHPCYGGHWMDPAYHIIYCRRLKITWRWCTVYSEHPIHRQKFPFHKAQLFVHILPPDPQEPGEIVSLWKKLNTMVRTLNAQAEHPKNIVVCLDHSRRRDWQMDGKAVESICYPGDRRPDHNIVFLPFCQLQNIGRIRVQAETWQLDEIADWALIQYGCDFLVHGGCGEHEDSDHSRNPEYRKFARVFGNLQALVMDTDFFLDTRLDTLPGRVAAMLRRDRFAGWFGFHQFPRDSPYQQKCLETIRKCPRAVNTHDPRLEQMLRRYRAFRLLYWTVPQPKLERQVRQRTEAWQAHYINGIFVLTEDQLEAEEERQRNARKHYPYERPGEYCEFDAAIHAYVGRNCGGNWPMRRPRYESRWCPDCRHVGFVFGCGNGCKDDAFYWFRPWHMNEVDPPESEWEYTDSSDDESTSVIVDACGTFSDCASDTSEGCWSDDRLLQVYFS</sequence>
<evidence type="ECO:0000313" key="1">
    <source>
        <dbReference type="EMBL" id="PKY03428.1"/>
    </source>
</evidence>
<dbReference type="OrthoDB" id="3940621at2759"/>
<dbReference type="AlphaFoldDB" id="A0A2I1D0P0"/>
<protein>
    <submittedName>
        <fullName evidence="1">Uncharacterized protein</fullName>
    </submittedName>
</protein>
<organism evidence="1 2">
    <name type="scientific">Aspergillus campestris (strain IBT 28561)</name>
    <dbReference type="NCBI Taxonomy" id="1392248"/>
    <lineage>
        <taxon>Eukaryota</taxon>
        <taxon>Fungi</taxon>
        <taxon>Dikarya</taxon>
        <taxon>Ascomycota</taxon>
        <taxon>Pezizomycotina</taxon>
        <taxon>Eurotiomycetes</taxon>
        <taxon>Eurotiomycetidae</taxon>
        <taxon>Eurotiales</taxon>
        <taxon>Aspergillaceae</taxon>
        <taxon>Aspergillus</taxon>
        <taxon>Aspergillus subgen. Circumdati</taxon>
    </lineage>
</organism>
<name>A0A2I1D0P0_ASPC2</name>